<feature type="transmembrane region" description="Helical" evidence="6">
    <location>
        <begin position="259"/>
        <end position="281"/>
    </location>
</feature>
<evidence type="ECO:0000313" key="8">
    <source>
        <dbReference type="EMBL" id="AEQ94298.1"/>
    </source>
</evidence>
<feature type="transmembrane region" description="Helical" evidence="6">
    <location>
        <begin position="231"/>
        <end position="253"/>
    </location>
</feature>
<evidence type="ECO:0000256" key="6">
    <source>
        <dbReference type="SAM" id="Phobius"/>
    </source>
</evidence>
<dbReference type="Pfam" id="PF05231">
    <property type="entry name" value="MASE1"/>
    <property type="match status" value="1"/>
</dbReference>
<proteinExistence type="predicted"/>
<dbReference type="EMBL" id="CP003057">
    <property type="protein sequence ID" value="AEQ94298.1"/>
    <property type="molecule type" value="Genomic_DNA"/>
</dbReference>
<keyword evidence="8" id="KW-0808">Transferase</keyword>
<feature type="transmembrane region" description="Helical" evidence="6">
    <location>
        <begin position="147"/>
        <end position="169"/>
    </location>
</feature>
<dbReference type="KEGG" id="xor:XOC_0028"/>
<keyword evidence="3 6" id="KW-0812">Transmembrane</keyword>
<dbReference type="InterPro" id="IPR007895">
    <property type="entry name" value="MASE1"/>
</dbReference>
<evidence type="ECO:0000256" key="2">
    <source>
        <dbReference type="ARBA" id="ARBA00022475"/>
    </source>
</evidence>
<evidence type="ECO:0000259" key="7">
    <source>
        <dbReference type="Pfam" id="PF05231"/>
    </source>
</evidence>
<feature type="transmembrane region" description="Helical" evidence="6">
    <location>
        <begin position="181"/>
        <end position="199"/>
    </location>
</feature>
<evidence type="ECO:0000256" key="4">
    <source>
        <dbReference type="ARBA" id="ARBA00022989"/>
    </source>
</evidence>
<feature type="domain" description="MASE1" evidence="7">
    <location>
        <begin position="7"/>
        <end position="280"/>
    </location>
</feature>
<feature type="transmembrane region" description="Helical" evidence="6">
    <location>
        <begin position="79"/>
        <end position="99"/>
    </location>
</feature>
<feature type="transmembrane region" description="Helical" evidence="6">
    <location>
        <begin position="205"/>
        <end position="224"/>
    </location>
</feature>
<protein>
    <submittedName>
        <fullName evidence="8">Sensor kinase</fullName>
    </submittedName>
</protein>
<feature type="transmembrane region" description="Helical" evidence="6">
    <location>
        <begin position="111"/>
        <end position="135"/>
    </location>
</feature>
<organism evidence="8 9">
    <name type="scientific">Xanthomonas oryzae pv. oryzicola (strain BLS256)</name>
    <dbReference type="NCBI Taxonomy" id="383407"/>
    <lineage>
        <taxon>Bacteria</taxon>
        <taxon>Pseudomonadati</taxon>
        <taxon>Pseudomonadota</taxon>
        <taxon>Gammaproteobacteria</taxon>
        <taxon>Lysobacterales</taxon>
        <taxon>Lysobacteraceae</taxon>
        <taxon>Xanthomonas</taxon>
    </lineage>
</organism>
<evidence type="ECO:0000256" key="3">
    <source>
        <dbReference type="ARBA" id="ARBA00022692"/>
    </source>
</evidence>
<sequence>MDGWLKSAIRGLLTATAYSIGFHLAWQCSLDQWYLPAGLRIAALLFSPSRLLPWILLGDVAALLALRVPAIAGMDVSPAWAYGSPWILTPAIALVPIAIRARYEALHRAEALLVPMLLVAAAWGALCTVGTNLLLDGPPSATSYVKFARFAVGDYLGMLMVVLPVLLWLRRHDDDAPGRMAPHCTLAILATALLFVLATLQHDDAARLCAMTLLIVPALLLTWLHGWRGAAIGVVLANAALALCLRNTGVLGAYDGVGFGVQVLLALTATSLFVLGARISGALAEVRTRLRGEQHAMDTAKLSYILAERELRRHVIDYVDINVCMNKLRRDIETYLKSRGQHEAAMRMIRAGAIQSQMLHEYISALYPLHIETHGLYHVLRSPGFATTCNADIRPMMLRGNPMELSVGLQLAAYRCAIQSIAGLPSALRYTINARVGRWRGFQSIAVSVQAHAPQSGPTSRSSLESVEELANRVRSYGGTCRCHHNHKISFFVAEPSGTRSPFRYDEPGVTAREPL</sequence>
<dbReference type="eggNOG" id="COG3851">
    <property type="taxonomic scope" value="Bacteria"/>
</dbReference>
<dbReference type="RefSeq" id="WP_014501278.1">
    <property type="nucleotide sequence ID" value="NC_017267.2"/>
</dbReference>
<evidence type="ECO:0000256" key="5">
    <source>
        <dbReference type="ARBA" id="ARBA00023136"/>
    </source>
</evidence>
<dbReference type="AlphaFoldDB" id="G7THW4"/>
<dbReference type="GO" id="GO:0005886">
    <property type="term" value="C:plasma membrane"/>
    <property type="evidence" value="ECO:0007669"/>
    <property type="project" value="UniProtKB-SubCell"/>
</dbReference>
<evidence type="ECO:0000313" key="9">
    <source>
        <dbReference type="Proteomes" id="UP000008851"/>
    </source>
</evidence>
<accession>G7THW4</accession>
<keyword evidence="2" id="KW-1003">Cell membrane</keyword>
<keyword evidence="8" id="KW-0418">Kinase</keyword>
<keyword evidence="4 6" id="KW-1133">Transmembrane helix</keyword>
<gene>
    <name evidence="8" type="ORF">XOC_0028</name>
</gene>
<evidence type="ECO:0000256" key="1">
    <source>
        <dbReference type="ARBA" id="ARBA00004651"/>
    </source>
</evidence>
<comment type="subcellular location">
    <subcellularLocation>
        <location evidence="1">Cell membrane</location>
        <topology evidence="1">Multi-pass membrane protein</topology>
    </subcellularLocation>
</comment>
<reference evidence="8 9" key="1">
    <citation type="journal article" date="2011" name="J. Bacteriol.">
        <title>Two new complete genome sequences offer insight into host and tissue specificity of plant pathogenic Xanthomonas spp.</title>
        <authorList>
            <person name="Bogdanove A.J."/>
            <person name="Koebnik R."/>
            <person name="Lu H."/>
            <person name="Furutani A."/>
            <person name="Angiuoli S.V."/>
            <person name="Patil P.B."/>
            <person name="Van Sluys M.A."/>
            <person name="Ryan R.P."/>
            <person name="Meyer D.F."/>
            <person name="Han S.W."/>
            <person name="Aparna G."/>
            <person name="Rajaram M."/>
            <person name="Delcher A.L."/>
            <person name="Phillippy A.M."/>
            <person name="Puiu D."/>
            <person name="Schatz M.C."/>
            <person name="Shumway M."/>
            <person name="Sommer D.D."/>
            <person name="Trapnell C."/>
            <person name="Benahmed F."/>
            <person name="Dimitrov G."/>
            <person name="Madupu R."/>
            <person name="Radune D."/>
            <person name="Sullivan S."/>
            <person name="Jha G."/>
            <person name="Ishihara H."/>
            <person name="Lee S.W."/>
            <person name="Pandey A."/>
            <person name="Sharma V."/>
            <person name="Sriariyanun M."/>
            <person name="Szurek B."/>
            <person name="Vera-Cruz C.M."/>
            <person name="Dorman K.S."/>
            <person name="Ronald P.C."/>
            <person name="Verdier V."/>
            <person name="Dow J.M."/>
            <person name="Sonti R.V."/>
            <person name="Tsuge S."/>
            <person name="Brendel V.P."/>
            <person name="Rabinowicz P.D."/>
            <person name="Leach J.E."/>
            <person name="White F.F."/>
            <person name="Salzberg S.L."/>
        </authorList>
    </citation>
    <scope>NUCLEOTIDE SEQUENCE [LARGE SCALE GENOMIC DNA]</scope>
    <source>
        <strain evidence="8 9">BLS256</strain>
    </source>
</reference>
<name>G7THW4_XANOB</name>
<dbReference type="HOGENOM" id="CLU_509871_0_0_6"/>
<keyword evidence="5 6" id="KW-0472">Membrane</keyword>
<dbReference type="Proteomes" id="UP000008851">
    <property type="component" value="Chromosome"/>
</dbReference>
<dbReference type="GO" id="GO:0016301">
    <property type="term" value="F:kinase activity"/>
    <property type="evidence" value="ECO:0007669"/>
    <property type="project" value="UniProtKB-KW"/>
</dbReference>